<dbReference type="InterPro" id="IPR036390">
    <property type="entry name" value="WH_DNA-bd_sf"/>
</dbReference>
<evidence type="ECO:0000259" key="1">
    <source>
        <dbReference type="PROSITE" id="PS50995"/>
    </source>
</evidence>
<keyword evidence="3" id="KW-1185">Reference proteome</keyword>
<dbReference type="PROSITE" id="PS50995">
    <property type="entry name" value="HTH_MARR_2"/>
    <property type="match status" value="1"/>
</dbReference>
<evidence type="ECO:0000313" key="2">
    <source>
        <dbReference type="EMBL" id="MFC3182630.1"/>
    </source>
</evidence>
<comment type="caution">
    <text evidence="2">The sequence shown here is derived from an EMBL/GenBank/DDBJ whole genome shotgun (WGS) entry which is preliminary data.</text>
</comment>
<dbReference type="InterPro" id="IPR000835">
    <property type="entry name" value="HTH_MarR-typ"/>
</dbReference>
<dbReference type="Pfam" id="PF01047">
    <property type="entry name" value="MarR"/>
    <property type="match status" value="1"/>
</dbReference>
<accession>A0ABV7J1N2</accession>
<dbReference type="InterPro" id="IPR039422">
    <property type="entry name" value="MarR/SlyA-like"/>
</dbReference>
<dbReference type="PANTHER" id="PTHR33164">
    <property type="entry name" value="TRANSCRIPTIONAL REGULATOR, MARR FAMILY"/>
    <property type="match status" value="1"/>
</dbReference>
<dbReference type="Proteomes" id="UP001595547">
    <property type="component" value="Unassembled WGS sequence"/>
</dbReference>
<feature type="domain" description="HTH marR-type" evidence="1">
    <location>
        <begin position="24"/>
        <end position="155"/>
    </location>
</feature>
<dbReference type="SUPFAM" id="SSF46785">
    <property type="entry name" value="Winged helix' DNA-binding domain"/>
    <property type="match status" value="1"/>
</dbReference>
<dbReference type="RefSeq" id="WP_380074288.1">
    <property type="nucleotide sequence ID" value="NZ_JBHRTO010000002.1"/>
</dbReference>
<dbReference type="SMART" id="SM00347">
    <property type="entry name" value="HTH_MARR"/>
    <property type="match status" value="1"/>
</dbReference>
<proteinExistence type="predicted"/>
<protein>
    <submittedName>
        <fullName evidence="2">MarR family winged helix-turn-helix transcriptional regulator</fullName>
    </submittedName>
</protein>
<gene>
    <name evidence="2" type="ORF">ACFOGH_16655</name>
</gene>
<sequence>MTQSSLPQTIFPCLPLQTVLQIRDECLCLASQRAARKLARRFDRLFAPLGLTNGQFSMLVALSSPWKPRLGELAEFLAMDATTMTAAAKTLEKRGLVALIPDEKDARARRPVLTDTGHAIIAEAVPLWKAEHAALAREVTTTDAAALAQILWQLG</sequence>
<name>A0ABV7J1N2_9RHOB</name>
<organism evidence="2 3">
    <name type="scientific">Cypionkella sinensis</name>
    <dbReference type="NCBI Taxonomy" id="1756043"/>
    <lineage>
        <taxon>Bacteria</taxon>
        <taxon>Pseudomonadati</taxon>
        <taxon>Pseudomonadota</taxon>
        <taxon>Alphaproteobacteria</taxon>
        <taxon>Rhodobacterales</taxon>
        <taxon>Paracoccaceae</taxon>
        <taxon>Cypionkella</taxon>
    </lineage>
</organism>
<evidence type="ECO:0000313" key="3">
    <source>
        <dbReference type="Proteomes" id="UP001595547"/>
    </source>
</evidence>
<dbReference type="PANTHER" id="PTHR33164:SF105">
    <property type="entry name" value="TRANSCRIPTIONAL REPRESSOR PROTEIN-RELATED"/>
    <property type="match status" value="1"/>
</dbReference>
<dbReference type="Gene3D" id="1.10.10.10">
    <property type="entry name" value="Winged helix-like DNA-binding domain superfamily/Winged helix DNA-binding domain"/>
    <property type="match status" value="1"/>
</dbReference>
<reference evidence="3" key="1">
    <citation type="journal article" date="2019" name="Int. J. Syst. Evol. Microbiol.">
        <title>The Global Catalogue of Microorganisms (GCM) 10K type strain sequencing project: providing services to taxonomists for standard genome sequencing and annotation.</title>
        <authorList>
            <consortium name="The Broad Institute Genomics Platform"/>
            <consortium name="The Broad Institute Genome Sequencing Center for Infectious Disease"/>
            <person name="Wu L."/>
            <person name="Ma J."/>
        </authorList>
    </citation>
    <scope>NUCLEOTIDE SEQUENCE [LARGE SCALE GENOMIC DNA]</scope>
    <source>
        <strain evidence="3">KCTC 52039</strain>
    </source>
</reference>
<dbReference type="EMBL" id="JBHRTO010000002">
    <property type="protein sequence ID" value="MFC3182630.1"/>
    <property type="molecule type" value="Genomic_DNA"/>
</dbReference>
<dbReference type="InterPro" id="IPR036388">
    <property type="entry name" value="WH-like_DNA-bd_sf"/>
</dbReference>